<dbReference type="OrthoDB" id="2162994at2759"/>
<dbReference type="EMBL" id="JADCNL010000014">
    <property type="protein sequence ID" value="KAG0452423.1"/>
    <property type="molecule type" value="Genomic_DNA"/>
</dbReference>
<feature type="region of interest" description="Disordered" evidence="1">
    <location>
        <begin position="26"/>
        <end position="51"/>
    </location>
</feature>
<evidence type="ECO:0000313" key="2">
    <source>
        <dbReference type="EMBL" id="KAG0452423.1"/>
    </source>
</evidence>
<evidence type="ECO:0000313" key="3">
    <source>
        <dbReference type="Proteomes" id="UP000636800"/>
    </source>
</evidence>
<name>A0A835U8M1_VANPL</name>
<evidence type="ECO:0000256" key="1">
    <source>
        <dbReference type="SAM" id="MobiDB-lite"/>
    </source>
</evidence>
<keyword evidence="3" id="KW-1185">Reference proteome</keyword>
<dbReference type="AlphaFoldDB" id="A0A835U8M1"/>
<comment type="caution">
    <text evidence="2">The sequence shown here is derived from an EMBL/GenBank/DDBJ whole genome shotgun (WGS) entry which is preliminary data.</text>
</comment>
<gene>
    <name evidence="2" type="ORF">HPP92_025087</name>
</gene>
<sequence length="153" mass="16870">MGMPEWRSANKLTKVGHKEAISIGEESGYQQWREGSKSFARGGKRGSDIKHEDKGEAEIQLEKLESLCCSLQAEKKQILSVRNNIDLTSRCSGLAQTKNIPLASTVSPRAWSLLEDPSSSWLPSWLSSSCEGCPHRLDPTLPRSSLTSVKLDT</sequence>
<dbReference type="Proteomes" id="UP000636800">
    <property type="component" value="Unassembled WGS sequence"/>
</dbReference>
<organism evidence="2 3">
    <name type="scientific">Vanilla planifolia</name>
    <name type="common">Vanilla</name>
    <dbReference type="NCBI Taxonomy" id="51239"/>
    <lineage>
        <taxon>Eukaryota</taxon>
        <taxon>Viridiplantae</taxon>
        <taxon>Streptophyta</taxon>
        <taxon>Embryophyta</taxon>
        <taxon>Tracheophyta</taxon>
        <taxon>Spermatophyta</taxon>
        <taxon>Magnoliopsida</taxon>
        <taxon>Liliopsida</taxon>
        <taxon>Asparagales</taxon>
        <taxon>Orchidaceae</taxon>
        <taxon>Vanilloideae</taxon>
        <taxon>Vanilleae</taxon>
        <taxon>Vanilla</taxon>
    </lineage>
</organism>
<proteinExistence type="predicted"/>
<reference evidence="2 3" key="1">
    <citation type="journal article" date="2020" name="Nat. Food">
        <title>A phased Vanilla planifolia genome enables genetic improvement of flavour and production.</title>
        <authorList>
            <person name="Hasing T."/>
            <person name="Tang H."/>
            <person name="Brym M."/>
            <person name="Khazi F."/>
            <person name="Huang T."/>
            <person name="Chambers A.H."/>
        </authorList>
    </citation>
    <scope>NUCLEOTIDE SEQUENCE [LARGE SCALE GENOMIC DNA]</scope>
    <source>
        <tissue evidence="2">Leaf</tissue>
    </source>
</reference>
<accession>A0A835U8M1</accession>
<protein>
    <submittedName>
        <fullName evidence="2">Uncharacterized protein</fullName>
    </submittedName>
</protein>